<keyword evidence="6" id="KW-1185">Reference proteome</keyword>
<gene>
    <name evidence="5" type="ORF">MYF79_03280</name>
</gene>
<dbReference type="Pfam" id="PF00639">
    <property type="entry name" value="Rotamase"/>
    <property type="match status" value="2"/>
</dbReference>
<dbReference type="SUPFAM" id="SSF109998">
    <property type="entry name" value="Triger factor/SurA peptide-binding domain-like"/>
    <property type="match status" value="1"/>
</dbReference>
<dbReference type="Proteomes" id="UP000830198">
    <property type="component" value="Chromosome"/>
</dbReference>
<dbReference type="EMBL" id="CP095855">
    <property type="protein sequence ID" value="UPK70313.1"/>
    <property type="molecule type" value="Genomic_DNA"/>
</dbReference>
<dbReference type="InterPro" id="IPR046357">
    <property type="entry name" value="PPIase_dom_sf"/>
</dbReference>
<dbReference type="Gene3D" id="1.10.4030.10">
    <property type="entry name" value="Porin chaperone SurA, peptide-binding domain"/>
    <property type="match status" value="1"/>
</dbReference>
<feature type="domain" description="PpiC" evidence="4">
    <location>
        <begin position="173"/>
        <end position="275"/>
    </location>
</feature>
<keyword evidence="2 5" id="KW-0413">Isomerase</keyword>
<dbReference type="EC" id="5.2.1.8" evidence="5"/>
<evidence type="ECO:0000256" key="3">
    <source>
        <dbReference type="SAM" id="SignalP"/>
    </source>
</evidence>
<dbReference type="PROSITE" id="PS50198">
    <property type="entry name" value="PPIC_PPIASE_2"/>
    <property type="match status" value="2"/>
</dbReference>
<feature type="chain" id="PRO_5046250043" evidence="3">
    <location>
        <begin position="21"/>
        <end position="461"/>
    </location>
</feature>
<feature type="domain" description="PpiC" evidence="4">
    <location>
        <begin position="278"/>
        <end position="338"/>
    </location>
</feature>
<dbReference type="SUPFAM" id="SSF54534">
    <property type="entry name" value="FKBP-like"/>
    <property type="match status" value="2"/>
</dbReference>
<evidence type="ECO:0000313" key="5">
    <source>
        <dbReference type="EMBL" id="UPK70313.1"/>
    </source>
</evidence>
<keyword evidence="1 3" id="KW-0732">Signal</keyword>
<dbReference type="PANTHER" id="PTHR47637">
    <property type="entry name" value="CHAPERONE SURA"/>
    <property type="match status" value="1"/>
</dbReference>
<dbReference type="InterPro" id="IPR000297">
    <property type="entry name" value="PPIase_PpiC"/>
</dbReference>
<dbReference type="InterPro" id="IPR027304">
    <property type="entry name" value="Trigger_fact/SurA_dom_sf"/>
</dbReference>
<reference evidence="5 6" key="1">
    <citation type="submission" date="2022-04" db="EMBL/GenBank/DDBJ databases">
        <title>The arsenic-methylating capacity of Chitinophaga filiformis YT5 during chitin decomposition.</title>
        <authorList>
            <person name="Chen G."/>
            <person name="Liang Y."/>
        </authorList>
    </citation>
    <scope>NUCLEOTIDE SEQUENCE [LARGE SCALE GENOMIC DNA]</scope>
    <source>
        <strain evidence="5 6">YT5</strain>
    </source>
</reference>
<dbReference type="GO" id="GO:0003755">
    <property type="term" value="F:peptidyl-prolyl cis-trans isomerase activity"/>
    <property type="evidence" value="ECO:0007669"/>
    <property type="project" value="UniProtKB-EC"/>
</dbReference>
<evidence type="ECO:0000259" key="4">
    <source>
        <dbReference type="PROSITE" id="PS50198"/>
    </source>
</evidence>
<accession>A0ABY4I5A5</accession>
<sequence>MNKIFALSAGTLLLCQVAAAQQKMVADKIAAIVGDKIILRSDIEGEMVNLQRSTVDGSLPPNAPCMIMEQIIAQKVMVMQAERDSLPVSEQDVDGQIDNRIRYFEDLYGSREKMKEVTGYSIYQLRERFRQPIKEGLLAKAMQDKITGSVKVTPSEVKKYFDAIPKDSLQFYESELEIGQIVILPKATKEMDQYAIDRLLEFKKQVQDKTSDFGRLAILYSEDPGAKENKGVYILNRNDKQWDPDFLAASFRLKENEISSPIKSQFGYHLIQCIKRQGDNITVQHILLKPNVTRNDLAEATKKLDSVRLLILDGKMTFGEAVVKYSDLPMAKFDGGMLQNRMNGSTLLTIDQLDQPSERDIVLLLDTLKPGGISKPMPYVDDQPGGRGGVRIVYLKTRTNPHRENMTDDYARIQQRTLQLKQQDARDKWLREKIPTYYIHVEDEFKQCNHIAKWMGSIAKQ</sequence>
<dbReference type="Gene3D" id="3.10.50.40">
    <property type="match status" value="2"/>
</dbReference>
<organism evidence="5 6">
    <name type="scientific">Chitinophaga filiformis</name>
    <name type="common">Myxococcus filiformis</name>
    <name type="synonym">Flexibacter filiformis</name>
    <dbReference type="NCBI Taxonomy" id="104663"/>
    <lineage>
        <taxon>Bacteria</taxon>
        <taxon>Pseudomonadati</taxon>
        <taxon>Bacteroidota</taxon>
        <taxon>Chitinophagia</taxon>
        <taxon>Chitinophagales</taxon>
        <taxon>Chitinophagaceae</taxon>
        <taxon>Chitinophaga</taxon>
    </lineage>
</organism>
<keyword evidence="2" id="KW-0697">Rotamase</keyword>
<evidence type="ECO:0000256" key="2">
    <source>
        <dbReference type="PROSITE-ProRule" id="PRU00278"/>
    </source>
</evidence>
<evidence type="ECO:0000313" key="6">
    <source>
        <dbReference type="Proteomes" id="UP000830198"/>
    </source>
</evidence>
<evidence type="ECO:0000256" key="1">
    <source>
        <dbReference type="ARBA" id="ARBA00022729"/>
    </source>
</evidence>
<proteinExistence type="predicted"/>
<feature type="signal peptide" evidence="3">
    <location>
        <begin position="1"/>
        <end position="20"/>
    </location>
</feature>
<dbReference type="RefSeq" id="WP_247812539.1">
    <property type="nucleotide sequence ID" value="NZ_CP095855.1"/>
</dbReference>
<name>A0ABY4I5A5_CHIFI</name>
<dbReference type="PANTHER" id="PTHR47637:SF1">
    <property type="entry name" value="CHAPERONE SURA"/>
    <property type="match status" value="1"/>
</dbReference>
<dbReference type="InterPro" id="IPR050280">
    <property type="entry name" value="OMP_Chaperone_SurA"/>
</dbReference>
<protein>
    <submittedName>
        <fullName evidence="5">Peptidylprolyl isomerase</fullName>
        <ecNumber evidence="5">5.2.1.8</ecNumber>
    </submittedName>
</protein>